<dbReference type="EMBL" id="PYGI01000020">
    <property type="protein sequence ID" value="PSL12055.1"/>
    <property type="molecule type" value="Genomic_DNA"/>
</dbReference>
<evidence type="ECO:0000313" key="9">
    <source>
        <dbReference type="Proteomes" id="UP000242133"/>
    </source>
</evidence>
<protein>
    <submittedName>
        <fullName evidence="8">Drug/metabolite transporter (DMT)-like permease</fullName>
    </submittedName>
</protein>
<evidence type="ECO:0000259" key="7">
    <source>
        <dbReference type="Pfam" id="PF00892"/>
    </source>
</evidence>
<feature type="transmembrane region" description="Helical" evidence="6">
    <location>
        <begin position="189"/>
        <end position="210"/>
    </location>
</feature>
<dbReference type="Proteomes" id="UP000242133">
    <property type="component" value="Unassembled WGS sequence"/>
</dbReference>
<feature type="transmembrane region" description="Helical" evidence="6">
    <location>
        <begin position="274"/>
        <end position="296"/>
    </location>
</feature>
<keyword evidence="4 6" id="KW-1133">Transmembrane helix</keyword>
<name>A0A2P8ERJ3_9GAMM</name>
<reference evidence="8 9" key="1">
    <citation type="submission" date="2018-03" db="EMBL/GenBank/DDBJ databases">
        <title>Genomic Encyclopedia of Archaeal and Bacterial Type Strains, Phase II (KMG-II): from individual species to whole genera.</title>
        <authorList>
            <person name="Goeker M."/>
        </authorList>
    </citation>
    <scope>NUCLEOTIDE SEQUENCE [LARGE SCALE GENOMIC DNA]</scope>
    <source>
        <strain evidence="8 9">DSM 17586</strain>
    </source>
</reference>
<dbReference type="InterPro" id="IPR037185">
    <property type="entry name" value="EmrE-like"/>
</dbReference>
<evidence type="ECO:0000256" key="3">
    <source>
        <dbReference type="ARBA" id="ARBA00022692"/>
    </source>
</evidence>
<dbReference type="RefSeq" id="WP_106592699.1">
    <property type="nucleotide sequence ID" value="NZ_PYGI01000020.1"/>
</dbReference>
<dbReference type="GO" id="GO:0005886">
    <property type="term" value="C:plasma membrane"/>
    <property type="evidence" value="ECO:0007669"/>
    <property type="project" value="UniProtKB-SubCell"/>
</dbReference>
<sequence>MVTQRRHLDLLAVSLLLMLCLGWGFQQIAIKMAADDIAPTLQIGLRSAFAAVVLLLLMLRSEGLKLFSDGTLKAGLLAGAMFGTEFLFVGEGLVRTSASHVVVFLYTSPIFTALGMHFIHPDERLSRLQWSGIALAFVGICIAFMGGGEAAGTSLLGDAFALAAGAVWGFTTVVIRGSALSEAPAIKTLFYQMAITAILLISAAFLMGNGTMNWTPETTTNLALQAVLIALASYLTWFWLLKRYLASRMATFVFITPLLGVVFGVMILDEVLSTSFVSGGLMVLTGIFLVSAKDLINQRKARRLREAIGD</sequence>
<feature type="transmembrane region" description="Helical" evidence="6">
    <location>
        <begin position="128"/>
        <end position="147"/>
    </location>
</feature>
<feature type="transmembrane region" description="Helical" evidence="6">
    <location>
        <begin position="222"/>
        <end position="240"/>
    </location>
</feature>
<evidence type="ECO:0000256" key="1">
    <source>
        <dbReference type="ARBA" id="ARBA00004651"/>
    </source>
</evidence>
<keyword evidence="9" id="KW-1185">Reference proteome</keyword>
<feature type="transmembrane region" description="Helical" evidence="6">
    <location>
        <begin position="159"/>
        <end position="177"/>
    </location>
</feature>
<feature type="domain" description="EamA" evidence="7">
    <location>
        <begin position="11"/>
        <end position="144"/>
    </location>
</feature>
<keyword evidence="2" id="KW-1003">Cell membrane</keyword>
<evidence type="ECO:0000256" key="6">
    <source>
        <dbReference type="SAM" id="Phobius"/>
    </source>
</evidence>
<dbReference type="Pfam" id="PF00892">
    <property type="entry name" value="EamA"/>
    <property type="match status" value="2"/>
</dbReference>
<dbReference type="PANTHER" id="PTHR32322:SF18">
    <property type="entry name" value="S-ADENOSYLMETHIONINE_S-ADENOSYLHOMOCYSTEINE TRANSPORTER"/>
    <property type="match status" value="1"/>
</dbReference>
<dbReference type="PANTHER" id="PTHR32322">
    <property type="entry name" value="INNER MEMBRANE TRANSPORTER"/>
    <property type="match status" value="1"/>
</dbReference>
<dbReference type="InterPro" id="IPR000620">
    <property type="entry name" value="EamA_dom"/>
</dbReference>
<dbReference type="SUPFAM" id="SSF103481">
    <property type="entry name" value="Multidrug resistance efflux transporter EmrE"/>
    <property type="match status" value="2"/>
</dbReference>
<keyword evidence="5 6" id="KW-0472">Membrane</keyword>
<dbReference type="InterPro" id="IPR050638">
    <property type="entry name" value="AA-Vitamin_Transporters"/>
</dbReference>
<feature type="transmembrane region" description="Helical" evidence="6">
    <location>
        <begin position="43"/>
        <end position="59"/>
    </location>
</feature>
<keyword evidence="3 6" id="KW-0812">Transmembrane</keyword>
<organism evidence="8 9">
    <name type="scientific">Marinobacterium halophilum</name>
    <dbReference type="NCBI Taxonomy" id="267374"/>
    <lineage>
        <taxon>Bacteria</taxon>
        <taxon>Pseudomonadati</taxon>
        <taxon>Pseudomonadota</taxon>
        <taxon>Gammaproteobacteria</taxon>
        <taxon>Oceanospirillales</taxon>
        <taxon>Oceanospirillaceae</taxon>
        <taxon>Marinobacterium</taxon>
    </lineage>
</organism>
<dbReference type="AlphaFoldDB" id="A0A2P8ERJ3"/>
<evidence type="ECO:0000313" key="8">
    <source>
        <dbReference type="EMBL" id="PSL12055.1"/>
    </source>
</evidence>
<dbReference type="OrthoDB" id="184388at2"/>
<feature type="transmembrane region" description="Helical" evidence="6">
    <location>
        <begin position="249"/>
        <end position="268"/>
    </location>
</feature>
<accession>A0A2P8ERJ3</accession>
<comment type="subcellular location">
    <subcellularLocation>
        <location evidence="1">Cell membrane</location>
        <topology evidence="1">Multi-pass membrane protein</topology>
    </subcellularLocation>
</comment>
<comment type="caution">
    <text evidence="8">The sequence shown here is derived from an EMBL/GenBank/DDBJ whole genome shotgun (WGS) entry which is preliminary data.</text>
</comment>
<evidence type="ECO:0000256" key="2">
    <source>
        <dbReference type="ARBA" id="ARBA00022475"/>
    </source>
</evidence>
<evidence type="ECO:0000256" key="4">
    <source>
        <dbReference type="ARBA" id="ARBA00022989"/>
    </source>
</evidence>
<feature type="domain" description="EamA" evidence="7">
    <location>
        <begin position="156"/>
        <end position="291"/>
    </location>
</feature>
<proteinExistence type="predicted"/>
<evidence type="ECO:0000256" key="5">
    <source>
        <dbReference type="ARBA" id="ARBA00023136"/>
    </source>
</evidence>
<feature type="transmembrane region" description="Helical" evidence="6">
    <location>
        <begin position="71"/>
        <end position="89"/>
    </location>
</feature>
<feature type="transmembrane region" description="Helical" evidence="6">
    <location>
        <begin position="101"/>
        <end position="119"/>
    </location>
</feature>
<gene>
    <name evidence="8" type="ORF">CLV44_12039</name>
</gene>